<dbReference type="Pfam" id="PF01135">
    <property type="entry name" value="PCMT"/>
    <property type="match status" value="1"/>
</dbReference>
<dbReference type="Gene3D" id="3.40.50.150">
    <property type="entry name" value="Vaccinia Virus protein VP39"/>
    <property type="match status" value="1"/>
</dbReference>
<accession>A0A7K1L150</accession>
<keyword evidence="2" id="KW-1185">Reference proteome</keyword>
<dbReference type="AlphaFoldDB" id="A0A7K1L150"/>
<organism evidence="1 2">
    <name type="scientific">Actinomadura litoris</name>
    <dbReference type="NCBI Taxonomy" id="2678616"/>
    <lineage>
        <taxon>Bacteria</taxon>
        <taxon>Bacillati</taxon>
        <taxon>Actinomycetota</taxon>
        <taxon>Actinomycetes</taxon>
        <taxon>Streptosporangiales</taxon>
        <taxon>Thermomonosporaceae</taxon>
        <taxon>Actinomadura</taxon>
    </lineage>
</organism>
<dbReference type="EMBL" id="WOFH01000005">
    <property type="protein sequence ID" value="MUN38087.1"/>
    <property type="molecule type" value="Genomic_DNA"/>
</dbReference>
<dbReference type="Proteomes" id="UP000432015">
    <property type="component" value="Unassembled WGS sequence"/>
</dbReference>
<sequence>MVFNPQLDCHVEVITGDGELGYPANAPYDRVVCTAAVSSLP</sequence>
<gene>
    <name evidence="1" type="ORF">GNZ18_15940</name>
</gene>
<evidence type="ECO:0000313" key="1">
    <source>
        <dbReference type="EMBL" id="MUN38087.1"/>
    </source>
</evidence>
<reference evidence="1 2" key="1">
    <citation type="submission" date="2019-11" db="EMBL/GenBank/DDBJ databases">
        <authorList>
            <person name="Cao P."/>
        </authorList>
    </citation>
    <scope>NUCLEOTIDE SEQUENCE [LARGE SCALE GENOMIC DNA]</scope>
    <source>
        <strain evidence="1 2">NEAU-AAG5</strain>
    </source>
</reference>
<dbReference type="InterPro" id="IPR029063">
    <property type="entry name" value="SAM-dependent_MTases_sf"/>
</dbReference>
<comment type="caution">
    <text evidence="1">The sequence shown here is derived from an EMBL/GenBank/DDBJ whole genome shotgun (WGS) entry which is preliminary data.</text>
</comment>
<evidence type="ECO:0000313" key="2">
    <source>
        <dbReference type="Proteomes" id="UP000432015"/>
    </source>
</evidence>
<protein>
    <submittedName>
        <fullName evidence="1">Uncharacterized protein</fullName>
    </submittedName>
</protein>
<proteinExistence type="predicted"/>
<name>A0A7K1L150_9ACTN</name>